<accession>A0A3Q9FKD0</accession>
<dbReference type="Pfam" id="PF03476">
    <property type="entry name" value="MOSC_N"/>
    <property type="match status" value="1"/>
</dbReference>
<keyword evidence="3" id="KW-1185">Reference proteome</keyword>
<dbReference type="GO" id="GO:0030151">
    <property type="term" value="F:molybdenum ion binding"/>
    <property type="evidence" value="ECO:0007669"/>
    <property type="project" value="InterPro"/>
</dbReference>
<dbReference type="Proteomes" id="UP000267268">
    <property type="component" value="Chromosome 1"/>
</dbReference>
<evidence type="ECO:0000259" key="1">
    <source>
        <dbReference type="PROSITE" id="PS51340"/>
    </source>
</evidence>
<organism evidence="2 3">
    <name type="scientific">Flammeovirga pectinis</name>
    <dbReference type="NCBI Taxonomy" id="2494373"/>
    <lineage>
        <taxon>Bacteria</taxon>
        <taxon>Pseudomonadati</taxon>
        <taxon>Bacteroidota</taxon>
        <taxon>Cytophagia</taxon>
        <taxon>Cytophagales</taxon>
        <taxon>Flammeovirgaceae</taxon>
        <taxon>Flammeovirga</taxon>
    </lineage>
</organism>
<reference evidence="2 3" key="1">
    <citation type="submission" date="2018-12" db="EMBL/GenBank/DDBJ databases">
        <title>Flammeovirga pectinis sp. nov., isolated from the gut of the Korean scallop, Patinopecten yessoensis.</title>
        <authorList>
            <person name="Bae J.-W."/>
            <person name="Jeong Y.-S."/>
            <person name="Kang W."/>
        </authorList>
    </citation>
    <scope>NUCLEOTIDE SEQUENCE [LARGE SCALE GENOMIC DNA]</scope>
    <source>
        <strain evidence="2 3">L12M1</strain>
    </source>
</reference>
<dbReference type="OrthoDB" id="581532at2"/>
<dbReference type="KEGG" id="fll:EI427_05430"/>
<proteinExistence type="predicted"/>
<sequence length="259" mass="29776">MKINKIQVFPIKSLDPVVLQEVEITNGGTLKWDRRFGIHRKSDGRTVNGKKYPKIHQLRSTFDLENMIVEFWSEDFPLSKFSLKNDLVKIGVYLSEFFEEEVYLLENENTGFPDHTSGNVGASLISTQTLEKVGQWFNLPVEEVLRRMRMNIVIDAPSAFYEDNLLGVDKLHPKPFKIGAIQLNGYKPCERCPVPTRDSYTGEVIKGFQKEFLQKRLQLDPSIKTNILYKHAYMCGIVLTIDQASYGQVLTLNEIIENE</sequence>
<gene>
    <name evidence="2" type="ORF">EI427_05430</name>
</gene>
<dbReference type="SUPFAM" id="SSF141673">
    <property type="entry name" value="MOSC N-terminal domain-like"/>
    <property type="match status" value="1"/>
</dbReference>
<dbReference type="AlphaFoldDB" id="A0A3Q9FKD0"/>
<dbReference type="RefSeq" id="WP_126612446.1">
    <property type="nucleotide sequence ID" value="NZ_CP034562.1"/>
</dbReference>
<dbReference type="InterPro" id="IPR005302">
    <property type="entry name" value="MoCF_Sase_C"/>
</dbReference>
<evidence type="ECO:0000313" key="3">
    <source>
        <dbReference type="Proteomes" id="UP000267268"/>
    </source>
</evidence>
<dbReference type="GO" id="GO:0030170">
    <property type="term" value="F:pyridoxal phosphate binding"/>
    <property type="evidence" value="ECO:0007669"/>
    <property type="project" value="InterPro"/>
</dbReference>
<dbReference type="PROSITE" id="PS51340">
    <property type="entry name" value="MOSC"/>
    <property type="match status" value="1"/>
</dbReference>
<evidence type="ECO:0000313" key="2">
    <source>
        <dbReference type="EMBL" id="AZQ61692.1"/>
    </source>
</evidence>
<feature type="domain" description="MOSC" evidence="1">
    <location>
        <begin position="92"/>
        <end position="259"/>
    </location>
</feature>
<dbReference type="GO" id="GO:0003824">
    <property type="term" value="F:catalytic activity"/>
    <property type="evidence" value="ECO:0007669"/>
    <property type="project" value="InterPro"/>
</dbReference>
<dbReference type="InterPro" id="IPR005303">
    <property type="entry name" value="MOCOS_middle"/>
</dbReference>
<dbReference type="EMBL" id="CP034562">
    <property type="protein sequence ID" value="AZQ61692.1"/>
    <property type="molecule type" value="Genomic_DNA"/>
</dbReference>
<protein>
    <submittedName>
        <fullName evidence="2">MOSC domain-containing protein</fullName>
    </submittedName>
</protein>
<name>A0A3Q9FKD0_9BACT</name>